<dbReference type="eggNOG" id="ENOG502SSU3">
    <property type="taxonomic scope" value="Eukaryota"/>
</dbReference>
<dbReference type="RefSeq" id="XP_013956234.1">
    <property type="nucleotide sequence ID" value="XM_014100759.1"/>
</dbReference>
<organism evidence="1 2">
    <name type="scientific">Hypocrea virens (strain Gv29-8 / FGSC 10586)</name>
    <name type="common">Gliocladium virens</name>
    <name type="synonym">Trichoderma virens</name>
    <dbReference type="NCBI Taxonomy" id="413071"/>
    <lineage>
        <taxon>Eukaryota</taxon>
        <taxon>Fungi</taxon>
        <taxon>Dikarya</taxon>
        <taxon>Ascomycota</taxon>
        <taxon>Pezizomycotina</taxon>
        <taxon>Sordariomycetes</taxon>
        <taxon>Hypocreomycetidae</taxon>
        <taxon>Hypocreales</taxon>
        <taxon>Hypocreaceae</taxon>
        <taxon>Trichoderma</taxon>
    </lineage>
</organism>
<dbReference type="EMBL" id="ABDF02000040">
    <property type="protein sequence ID" value="EHK22041.1"/>
    <property type="molecule type" value="Genomic_DNA"/>
</dbReference>
<dbReference type="Proteomes" id="UP000007115">
    <property type="component" value="Unassembled WGS sequence"/>
</dbReference>
<dbReference type="HOGENOM" id="CLU_072380_0_0_1"/>
<dbReference type="OMA" id="IRMTITG"/>
<dbReference type="OrthoDB" id="9976870at2759"/>
<comment type="caution">
    <text evidence="1">The sequence shown here is derived from an EMBL/GenBank/DDBJ whole genome shotgun (WGS) entry which is preliminary data.</text>
</comment>
<accession>G9MU40</accession>
<keyword evidence="2" id="KW-1185">Reference proteome</keyword>
<sequence length="193" mass="21532">MKPTGKEPPLPGLLGRPHSLFDNSFVIEFLQPPPELDASVLFRATYKGGHEATKLGKQHPQRSQPKGRSSNTVFLLWGHPRHTTVHSAGAKFPTSFPPDMDAAFFLALLGLVDAVHGQRLTMSPGLGATLMVMQTASESCLILLPKAWWLGSLRWRIPWTAQVMLESIRSIFDRRSPVQIVDDVIESQFVRRQ</sequence>
<reference evidence="1 2" key="1">
    <citation type="journal article" date="2011" name="Genome Biol.">
        <title>Comparative genome sequence analysis underscores mycoparasitism as the ancestral life style of Trichoderma.</title>
        <authorList>
            <person name="Kubicek C.P."/>
            <person name="Herrera-Estrella A."/>
            <person name="Seidl-Seiboth V."/>
            <person name="Martinez D.A."/>
            <person name="Druzhinina I.S."/>
            <person name="Thon M."/>
            <person name="Zeilinger S."/>
            <person name="Casas-Flores S."/>
            <person name="Horwitz B.A."/>
            <person name="Mukherjee P.K."/>
            <person name="Mukherjee M."/>
            <person name="Kredics L."/>
            <person name="Alcaraz L.D."/>
            <person name="Aerts A."/>
            <person name="Antal Z."/>
            <person name="Atanasova L."/>
            <person name="Cervantes-Badillo M.G."/>
            <person name="Challacombe J."/>
            <person name="Chertkov O."/>
            <person name="McCluskey K."/>
            <person name="Coulpier F."/>
            <person name="Deshpande N."/>
            <person name="von Doehren H."/>
            <person name="Ebbole D.J."/>
            <person name="Esquivel-Naranjo E.U."/>
            <person name="Fekete E."/>
            <person name="Flipphi M."/>
            <person name="Glaser F."/>
            <person name="Gomez-Rodriguez E.Y."/>
            <person name="Gruber S."/>
            <person name="Han C."/>
            <person name="Henrissat B."/>
            <person name="Hermosa R."/>
            <person name="Hernandez-Onate M."/>
            <person name="Karaffa L."/>
            <person name="Kosti I."/>
            <person name="Le Crom S."/>
            <person name="Lindquist E."/>
            <person name="Lucas S."/>
            <person name="Luebeck M."/>
            <person name="Luebeck P.S."/>
            <person name="Margeot A."/>
            <person name="Metz B."/>
            <person name="Misra M."/>
            <person name="Nevalainen H."/>
            <person name="Omann M."/>
            <person name="Packer N."/>
            <person name="Perrone G."/>
            <person name="Uresti-Rivera E.E."/>
            <person name="Salamov A."/>
            <person name="Schmoll M."/>
            <person name="Seiboth B."/>
            <person name="Shapiro H."/>
            <person name="Sukno S."/>
            <person name="Tamayo-Ramos J.A."/>
            <person name="Tisch D."/>
            <person name="Wiest A."/>
            <person name="Wilkinson H.H."/>
            <person name="Zhang M."/>
            <person name="Coutinho P.M."/>
            <person name="Kenerley C.M."/>
            <person name="Monte E."/>
            <person name="Baker S.E."/>
            <person name="Grigoriev I.V."/>
        </authorList>
    </citation>
    <scope>NUCLEOTIDE SEQUENCE [LARGE SCALE GENOMIC DNA]</scope>
    <source>
        <strain evidence="2">Gv29-8 / FGSC 10586</strain>
    </source>
</reference>
<protein>
    <submittedName>
        <fullName evidence="1">Uncharacterized protein</fullName>
    </submittedName>
</protein>
<dbReference type="GeneID" id="25795351"/>
<proteinExistence type="predicted"/>
<evidence type="ECO:0000313" key="2">
    <source>
        <dbReference type="Proteomes" id="UP000007115"/>
    </source>
</evidence>
<dbReference type="AlphaFoldDB" id="G9MU40"/>
<gene>
    <name evidence="1" type="ORF">TRIVIDRAFT_53667</name>
</gene>
<dbReference type="VEuPathDB" id="FungiDB:TRIVIDRAFT_53667"/>
<evidence type="ECO:0000313" key="1">
    <source>
        <dbReference type="EMBL" id="EHK22041.1"/>
    </source>
</evidence>
<dbReference type="InParanoid" id="G9MU40"/>
<name>G9MU40_HYPVG</name>
<dbReference type="STRING" id="413071.G9MU40"/>